<evidence type="ECO:0000259" key="1">
    <source>
        <dbReference type="SMART" id="SM01078"/>
    </source>
</evidence>
<keyword evidence="3" id="KW-1185">Reference proteome</keyword>
<proteinExistence type="predicted"/>
<sequence>MPKVLIVACGSYAETSNSCVGDWKCLYSAAEKKGPFAEYPDEVKVMGFLRCKCPGRSLVANIAMAKEKTGFEVVHLTNCLAKAKPACKNHDLDELVKMIQEKTGAKVVLGTHDLG</sequence>
<gene>
    <name evidence="2" type="ORF">TDIS_0085</name>
</gene>
<accession>A0A179D688</accession>
<dbReference type="OrthoDB" id="9789971at2"/>
<dbReference type="Proteomes" id="UP000078390">
    <property type="component" value="Unassembled WGS sequence"/>
</dbReference>
<reference evidence="2 3" key="1">
    <citation type="submission" date="2016-04" db="EMBL/GenBank/DDBJ databases">
        <title>Genome analysis of Thermosulfurimonas dismutans, the first thermophilic sulfur-disproportionating bacterium of the phylum Thermodesulfobacteria.</title>
        <authorList>
            <person name="Mardanov A.V."/>
            <person name="Beletsky A.V."/>
            <person name="Kadnikov V.V."/>
            <person name="Slobodkin A.I."/>
            <person name="Ravin N.V."/>
        </authorList>
    </citation>
    <scope>NUCLEOTIDE SEQUENCE [LARGE SCALE GENOMIC DNA]</scope>
    <source>
        <strain evidence="2 3">S95</strain>
    </source>
</reference>
<evidence type="ECO:0000313" key="3">
    <source>
        <dbReference type="Proteomes" id="UP000078390"/>
    </source>
</evidence>
<organism evidence="2 3">
    <name type="scientific">Thermosulfurimonas dismutans</name>
    <dbReference type="NCBI Taxonomy" id="999894"/>
    <lineage>
        <taxon>Bacteria</taxon>
        <taxon>Pseudomonadati</taxon>
        <taxon>Thermodesulfobacteriota</taxon>
        <taxon>Thermodesulfobacteria</taxon>
        <taxon>Thermodesulfobacteriales</taxon>
        <taxon>Thermodesulfobacteriaceae</taxon>
        <taxon>Thermosulfurimonas</taxon>
    </lineage>
</organism>
<name>A0A179D688_9BACT</name>
<dbReference type="SMART" id="SM01078">
    <property type="entry name" value="CGGC"/>
    <property type="match status" value="1"/>
</dbReference>
<dbReference type="RefSeq" id="WP_068668177.1">
    <property type="nucleotide sequence ID" value="NZ_LWLG01000001.1"/>
</dbReference>
<feature type="domain" description="CGGC" evidence="1">
    <location>
        <begin position="3"/>
        <end position="112"/>
    </location>
</feature>
<protein>
    <submittedName>
        <fullName evidence="2">Putative metal-binding protein</fullName>
    </submittedName>
</protein>
<dbReference type="InterPro" id="IPR014925">
    <property type="entry name" value="CGGC_dom"/>
</dbReference>
<comment type="caution">
    <text evidence="2">The sequence shown here is derived from an EMBL/GenBank/DDBJ whole genome shotgun (WGS) entry which is preliminary data.</text>
</comment>
<dbReference type="EMBL" id="LWLG01000001">
    <property type="protein sequence ID" value="OAQ21567.1"/>
    <property type="molecule type" value="Genomic_DNA"/>
</dbReference>
<dbReference type="AlphaFoldDB" id="A0A179D688"/>
<evidence type="ECO:0000313" key="2">
    <source>
        <dbReference type="EMBL" id="OAQ21567.1"/>
    </source>
</evidence>
<dbReference type="Pfam" id="PF08821">
    <property type="entry name" value="CGGC"/>
    <property type="match status" value="1"/>
</dbReference>
<dbReference type="STRING" id="999894.TDIS_0085"/>